<evidence type="ECO:0000259" key="9">
    <source>
        <dbReference type="PROSITE" id="PS51873"/>
    </source>
</evidence>
<proteinExistence type="predicted"/>
<gene>
    <name evidence="10" type="ORF">LTR05_004722</name>
</gene>
<evidence type="ECO:0000256" key="5">
    <source>
        <dbReference type="ARBA" id="ARBA00022771"/>
    </source>
</evidence>
<dbReference type="InterPro" id="IPR047545">
    <property type="entry name" value="BRcat_RBR_RNF216"/>
</dbReference>
<dbReference type="SUPFAM" id="SSF57850">
    <property type="entry name" value="RING/U-box"/>
    <property type="match status" value="1"/>
</dbReference>
<keyword evidence="4" id="KW-0677">Repeat</keyword>
<comment type="pathway">
    <text evidence="1">Protein modification; protein ubiquitination.</text>
</comment>
<dbReference type="Pfam" id="PF26200">
    <property type="entry name" value="Rcat_RNF216"/>
    <property type="match status" value="1"/>
</dbReference>
<evidence type="ECO:0000313" key="11">
    <source>
        <dbReference type="Proteomes" id="UP001309876"/>
    </source>
</evidence>
<dbReference type="InterPro" id="IPR044066">
    <property type="entry name" value="TRIAD_supradom"/>
</dbReference>
<evidence type="ECO:0000256" key="1">
    <source>
        <dbReference type="ARBA" id="ARBA00004906"/>
    </source>
</evidence>
<feature type="region of interest" description="Disordered" evidence="8">
    <location>
        <begin position="975"/>
        <end position="1018"/>
    </location>
</feature>
<keyword evidence="2" id="KW-0808">Transferase</keyword>
<dbReference type="CDD" id="cd20339">
    <property type="entry name" value="BRcat_RBR_RNF216"/>
    <property type="match status" value="1"/>
</dbReference>
<evidence type="ECO:0000256" key="3">
    <source>
        <dbReference type="ARBA" id="ARBA00022723"/>
    </source>
</evidence>
<dbReference type="Gene3D" id="1.20.120.1750">
    <property type="match status" value="1"/>
</dbReference>
<evidence type="ECO:0000256" key="4">
    <source>
        <dbReference type="ARBA" id="ARBA00022737"/>
    </source>
</evidence>
<dbReference type="Proteomes" id="UP001309876">
    <property type="component" value="Unassembled WGS sequence"/>
</dbReference>
<keyword evidence="3" id="KW-0479">Metal-binding</keyword>
<evidence type="ECO:0000256" key="6">
    <source>
        <dbReference type="ARBA" id="ARBA00022786"/>
    </source>
</evidence>
<dbReference type="GO" id="GO:0008270">
    <property type="term" value="F:zinc ion binding"/>
    <property type="evidence" value="ECO:0007669"/>
    <property type="project" value="UniProtKB-KW"/>
</dbReference>
<sequence>MLVGRPDQHGLPSLVVNRTRPIPVNQVGVGTSMPRQTPSEIIVIDDEDNDDPGVGPSNRPNARSSTLPQLDGTPGRQPWVGFVDLTSSPELQRHAKRPRLSSVDTDNFIQQDHIGADFPHTQEEFENAFMQAYPNFFEDALVQHGSPEFMEDVIFNPVQALPKKPVEPPYFHDPKLDVRMFRGPGYAHFPVPIDADPKFKQFCDDWNETAERRTQRRMLKQTRHNAFGPYVDESIAVEDSDDDDKDNAQTLTPGQADCLAKILEVLPGIQHQFAVSRIKMQHESWSFGNEEIEVVPDSNVIVEQILGLETYPKRVNNTSSIQDPFEAETGKIIKWDIDNRKHKDYRRDAIVILASQFEHVPTHYIDRTLKDKKSLWDTYRHIENDEINYFQTTPRPYYRSSRPRTQLEKKYRRPPQSDPKCYTSLICELQAVKQHNARENLKKGQEEEKANSERKNLEQHKADGTIVECQICFDDEIPINRAVTCTASSGEHSFCFDCVGKLADTQVGLMKYEMVCMDESGCKEKLDMESVGRAIPIKTFDRLLFNQQQAEIAAANLEGLEQCPFCDFKAICDPVETDTTFSCQSPACFKVTCRKCHEISHLPKTCEEAKKDRKLDVKHRIEEARSAAMMRPCPKCKTNLIKELGCNKMRCQCGAVMCYVCKQDLSDMRDGYAHFNGSMSIQKPKCPLYDRPEIDRHVQEANEAEIKAIKEAKDADETIEEDELRIETGKSAQPNVPPNRAGFPGYRGDMLQFEEDLRRRGRRRNRELIERPEMPHIAYPLPNLAAAPQPLGQANNVIDGAGLNDRLQVLAAQRAMNEQGAAATIEAWRNQIIHPNGILAVPDVNDMLDAEIQAARNFARVERLQNFRADMDRRRQLQLQRRNNARAREHVAAQDIDPTQALGNHEEEVTRWLQPQLQMPQGRDNPFPQAHIPQYNDMLRNTPDDLPWLRREPGTAIAVGAHPGHGKQAAIPGHNWREQFRPPTPVRQQRQQEHQRQSPFAVDRQLPPRRRTVPEGPAWATWNDFDNDINANVDAAVEMGHLQGQARQQADLPAYNRMFGYEL</sequence>
<dbReference type="CDD" id="cd20353">
    <property type="entry name" value="Rcat_RBR_RNF216"/>
    <property type="match status" value="1"/>
</dbReference>
<keyword evidence="11" id="KW-1185">Reference proteome</keyword>
<dbReference type="PANTHER" id="PTHR22770">
    <property type="entry name" value="UBIQUITIN CONJUGATING ENZYME 7 INTERACTING PROTEIN-RELATED"/>
    <property type="match status" value="1"/>
</dbReference>
<feature type="compositionally biased region" description="Low complexity" evidence="8">
    <location>
        <begin position="393"/>
        <end position="404"/>
    </location>
</feature>
<dbReference type="PANTHER" id="PTHR22770:SF47">
    <property type="entry name" value="E3 UBIQUITIN-PROTEIN LIGASE RNF216"/>
    <property type="match status" value="1"/>
</dbReference>
<feature type="compositionally biased region" description="Polar residues" evidence="8">
    <location>
        <begin position="58"/>
        <end position="68"/>
    </location>
</feature>
<dbReference type="EMBL" id="JAVRRJ010000004">
    <property type="protein sequence ID" value="KAK5085437.1"/>
    <property type="molecule type" value="Genomic_DNA"/>
</dbReference>
<comment type="caution">
    <text evidence="10">The sequence shown here is derived from an EMBL/GenBank/DDBJ whole genome shotgun (WGS) entry which is preliminary data.</text>
</comment>
<accession>A0AAN7SZ74</accession>
<feature type="domain" description="RING-type" evidence="9">
    <location>
        <begin position="465"/>
        <end position="690"/>
    </location>
</feature>
<evidence type="ECO:0000256" key="7">
    <source>
        <dbReference type="ARBA" id="ARBA00022833"/>
    </source>
</evidence>
<name>A0AAN7SZ74_9EURO</name>
<evidence type="ECO:0000256" key="8">
    <source>
        <dbReference type="SAM" id="MobiDB-lite"/>
    </source>
</evidence>
<keyword evidence="7" id="KW-0862">Zinc</keyword>
<keyword evidence="5" id="KW-0863">Zinc-finger</keyword>
<reference evidence="10 11" key="1">
    <citation type="submission" date="2023-08" db="EMBL/GenBank/DDBJ databases">
        <title>Black Yeasts Isolated from many extreme environments.</title>
        <authorList>
            <person name="Coleine C."/>
            <person name="Stajich J.E."/>
            <person name="Selbmann L."/>
        </authorList>
    </citation>
    <scope>NUCLEOTIDE SEQUENCE [LARGE SCALE GENOMIC DNA]</scope>
    <source>
        <strain evidence="10 11">CCFEE 5910</strain>
    </source>
</reference>
<keyword evidence="6" id="KW-0833">Ubl conjugation pathway</keyword>
<dbReference type="PROSITE" id="PS51873">
    <property type="entry name" value="TRIAD"/>
    <property type="match status" value="1"/>
</dbReference>
<protein>
    <recommendedName>
        <fullName evidence="9">RING-type domain-containing protein</fullName>
    </recommendedName>
</protein>
<organism evidence="10 11">
    <name type="scientific">Lithohypha guttulata</name>
    <dbReference type="NCBI Taxonomy" id="1690604"/>
    <lineage>
        <taxon>Eukaryota</taxon>
        <taxon>Fungi</taxon>
        <taxon>Dikarya</taxon>
        <taxon>Ascomycota</taxon>
        <taxon>Pezizomycotina</taxon>
        <taxon>Eurotiomycetes</taxon>
        <taxon>Chaetothyriomycetidae</taxon>
        <taxon>Chaetothyriales</taxon>
        <taxon>Trichomeriaceae</taxon>
        <taxon>Lithohypha</taxon>
    </lineage>
</organism>
<dbReference type="InterPro" id="IPR051628">
    <property type="entry name" value="LUBAC_E3_Ligases"/>
</dbReference>
<dbReference type="InterPro" id="IPR047546">
    <property type="entry name" value="Rcat_RBR_RNF216"/>
</dbReference>
<evidence type="ECO:0000256" key="2">
    <source>
        <dbReference type="ARBA" id="ARBA00022679"/>
    </source>
</evidence>
<feature type="region of interest" description="Disordered" evidence="8">
    <location>
        <begin position="43"/>
        <end position="77"/>
    </location>
</feature>
<feature type="region of interest" description="Disordered" evidence="8">
    <location>
        <begin position="393"/>
        <end position="417"/>
    </location>
</feature>
<evidence type="ECO:0000313" key="10">
    <source>
        <dbReference type="EMBL" id="KAK5085437.1"/>
    </source>
</evidence>
<dbReference type="GO" id="GO:0016740">
    <property type="term" value="F:transferase activity"/>
    <property type="evidence" value="ECO:0007669"/>
    <property type="project" value="UniProtKB-KW"/>
</dbReference>
<dbReference type="AlphaFoldDB" id="A0AAN7SZ74"/>